<dbReference type="Gene3D" id="3.40.190.150">
    <property type="entry name" value="Bordetella uptake gene, domain 1"/>
    <property type="match status" value="1"/>
</dbReference>
<dbReference type="EMBL" id="BAAAMN010000010">
    <property type="protein sequence ID" value="GAA2029259.1"/>
    <property type="molecule type" value="Genomic_DNA"/>
</dbReference>
<dbReference type="SUPFAM" id="SSF53850">
    <property type="entry name" value="Periplasmic binding protein-like II"/>
    <property type="match status" value="1"/>
</dbReference>
<dbReference type="PIRSF" id="PIRSF017082">
    <property type="entry name" value="YflP"/>
    <property type="match status" value="1"/>
</dbReference>
<dbReference type="PROSITE" id="PS51257">
    <property type="entry name" value="PROKAR_LIPOPROTEIN"/>
    <property type="match status" value="1"/>
</dbReference>
<dbReference type="PANTHER" id="PTHR42928">
    <property type="entry name" value="TRICARBOXYLATE-BINDING PROTEIN"/>
    <property type="match status" value="1"/>
</dbReference>
<comment type="similarity">
    <text evidence="1">Belongs to the UPF0065 (bug) family.</text>
</comment>
<dbReference type="Pfam" id="PF03401">
    <property type="entry name" value="TctC"/>
    <property type="match status" value="1"/>
</dbReference>
<dbReference type="InterPro" id="IPR005064">
    <property type="entry name" value="BUG"/>
</dbReference>
<accession>A0ABN2U4L3</accession>
<dbReference type="RefSeq" id="WP_343956152.1">
    <property type="nucleotide sequence ID" value="NZ_BAAAMN010000010.1"/>
</dbReference>
<evidence type="ECO:0000256" key="1">
    <source>
        <dbReference type="ARBA" id="ARBA00006987"/>
    </source>
</evidence>
<proteinExistence type="inferred from homology"/>
<evidence type="ECO:0000313" key="3">
    <source>
        <dbReference type="Proteomes" id="UP001501461"/>
    </source>
</evidence>
<gene>
    <name evidence="2" type="ORF">GCM10009720_06420</name>
</gene>
<sequence length="331" mass="35387">MKRGTGLTTLASVTMLMSTGCGPNAGQQVSAEDYPEQNIEMVVGFGAGGHNDSVARKFAEGLSEELGERVLVVNREGGGGAIAATEAAHAAPTGYEVLFAPTGAFTATMLQQDVAYEIDHFRSITPLAENTFVIAVPANSPFETFEDLIEADGRVVFSAFGEGHQTHVVGEGIGREYDLDAEVVAYPGSPPALQSVVNGEVDFGVQDVTSAMPRIESGELRALAVTTDYVPDAFEELSPGVPSIADYDLERYMTAGSQGLVVPSDVPEEIVSKLEDASEKVIESEEYVEFIENSGSVIPDVGGEEWFGRYVPGEHERFRTLYDELGIPYES</sequence>
<dbReference type="CDD" id="cd07012">
    <property type="entry name" value="PBP2_Bug_TTT"/>
    <property type="match status" value="1"/>
</dbReference>
<organism evidence="2 3">
    <name type="scientific">Yaniella flava</name>
    <dbReference type="NCBI Taxonomy" id="287930"/>
    <lineage>
        <taxon>Bacteria</taxon>
        <taxon>Bacillati</taxon>
        <taxon>Actinomycetota</taxon>
        <taxon>Actinomycetes</taxon>
        <taxon>Micrococcales</taxon>
        <taxon>Micrococcaceae</taxon>
        <taxon>Yaniella</taxon>
    </lineage>
</organism>
<dbReference type="PANTHER" id="PTHR42928:SF5">
    <property type="entry name" value="BLR1237 PROTEIN"/>
    <property type="match status" value="1"/>
</dbReference>
<dbReference type="Proteomes" id="UP001501461">
    <property type="component" value="Unassembled WGS sequence"/>
</dbReference>
<dbReference type="Gene3D" id="3.40.190.10">
    <property type="entry name" value="Periplasmic binding protein-like II"/>
    <property type="match status" value="1"/>
</dbReference>
<name>A0ABN2U4L3_9MICC</name>
<reference evidence="2 3" key="1">
    <citation type="journal article" date="2019" name="Int. J. Syst. Evol. Microbiol.">
        <title>The Global Catalogue of Microorganisms (GCM) 10K type strain sequencing project: providing services to taxonomists for standard genome sequencing and annotation.</title>
        <authorList>
            <consortium name="The Broad Institute Genomics Platform"/>
            <consortium name="The Broad Institute Genome Sequencing Center for Infectious Disease"/>
            <person name="Wu L."/>
            <person name="Ma J."/>
        </authorList>
    </citation>
    <scope>NUCLEOTIDE SEQUENCE [LARGE SCALE GENOMIC DNA]</scope>
    <source>
        <strain evidence="2 3">JCM 13595</strain>
    </source>
</reference>
<comment type="caution">
    <text evidence="2">The sequence shown here is derived from an EMBL/GenBank/DDBJ whole genome shotgun (WGS) entry which is preliminary data.</text>
</comment>
<protein>
    <submittedName>
        <fullName evidence="2">Tripartite tricarboxylate transporter substrate binding protein</fullName>
    </submittedName>
</protein>
<dbReference type="InterPro" id="IPR042100">
    <property type="entry name" value="Bug_dom1"/>
</dbReference>
<keyword evidence="3" id="KW-1185">Reference proteome</keyword>
<evidence type="ECO:0000313" key="2">
    <source>
        <dbReference type="EMBL" id="GAA2029259.1"/>
    </source>
</evidence>